<dbReference type="RefSeq" id="WP_035014315.1">
    <property type="nucleotide sequence ID" value="NZ_ARZY01000013.1"/>
</dbReference>
<dbReference type="eggNOG" id="COG1309">
    <property type="taxonomic scope" value="Bacteria"/>
</dbReference>
<dbReference type="GO" id="GO:0003677">
    <property type="term" value="F:DNA binding"/>
    <property type="evidence" value="ECO:0007669"/>
    <property type="project" value="UniProtKB-UniRule"/>
</dbReference>
<dbReference type="Pfam" id="PF00440">
    <property type="entry name" value="TetR_N"/>
    <property type="match status" value="1"/>
</dbReference>
<proteinExistence type="predicted"/>
<evidence type="ECO:0000313" key="4">
    <source>
        <dbReference type="EMBL" id="EWH10311.1"/>
    </source>
</evidence>
<dbReference type="STRING" id="1328313.DS2_08555"/>
<dbReference type="EMBL" id="ARZY01000013">
    <property type="protein sequence ID" value="EWH10311.1"/>
    <property type="molecule type" value="Genomic_DNA"/>
</dbReference>
<feature type="DNA-binding region" description="H-T-H motif" evidence="2">
    <location>
        <begin position="55"/>
        <end position="74"/>
    </location>
</feature>
<sequence length="259" mass="29226">MGCWLKRLRDKYQRDCQAVDKLCPRSKAEKIQQREQELLQLAHQLVHEVGLNNVTMEKLVSASPYSKGTIYNHFCSKEDLFVALGVHSMGLCAELMHKAHQFSGSSRERALAVHFAYHLYGLLEPALFMCVLNCKTANVQQKASKARLAQLDKADEDIAQLCDSFFTQGIEDGSLTLEKSQIAAVSFANWACSFGTNLLLQNAASIYAISRLGAANKVLFNVNLVFDGMGWQPLSKDYDYKMSWQKIEQHFADYVEMLN</sequence>
<dbReference type="PRINTS" id="PR00455">
    <property type="entry name" value="HTHTETR"/>
</dbReference>
<dbReference type="Gene3D" id="1.10.357.10">
    <property type="entry name" value="Tetracycline Repressor, domain 2"/>
    <property type="match status" value="1"/>
</dbReference>
<accession>W7QEG7</accession>
<dbReference type="PROSITE" id="PS50977">
    <property type="entry name" value="HTH_TETR_2"/>
    <property type="match status" value="1"/>
</dbReference>
<evidence type="ECO:0000256" key="2">
    <source>
        <dbReference type="PROSITE-ProRule" id="PRU00335"/>
    </source>
</evidence>
<name>W7QEG7_9ALTE</name>
<dbReference type="InterPro" id="IPR001647">
    <property type="entry name" value="HTH_TetR"/>
</dbReference>
<evidence type="ECO:0000313" key="5">
    <source>
        <dbReference type="Proteomes" id="UP000019276"/>
    </source>
</evidence>
<dbReference type="SUPFAM" id="SSF46689">
    <property type="entry name" value="Homeodomain-like"/>
    <property type="match status" value="1"/>
</dbReference>
<evidence type="ECO:0000259" key="3">
    <source>
        <dbReference type="PROSITE" id="PS50977"/>
    </source>
</evidence>
<dbReference type="Proteomes" id="UP000019276">
    <property type="component" value="Unassembled WGS sequence"/>
</dbReference>
<gene>
    <name evidence="4" type="ORF">DS2_08555</name>
</gene>
<dbReference type="PATRIC" id="fig|1328313.3.peg.1747"/>
<dbReference type="OrthoDB" id="63332at2"/>
<feature type="domain" description="HTH tetR-type" evidence="3">
    <location>
        <begin position="32"/>
        <end position="92"/>
    </location>
</feature>
<protein>
    <submittedName>
        <fullName evidence="4">Transcriptional regulator</fullName>
    </submittedName>
</protein>
<keyword evidence="1 2" id="KW-0238">DNA-binding</keyword>
<comment type="caution">
    <text evidence="4">The sequence shown here is derived from an EMBL/GenBank/DDBJ whole genome shotgun (WGS) entry which is preliminary data.</text>
</comment>
<keyword evidence="5" id="KW-1185">Reference proteome</keyword>
<dbReference type="AlphaFoldDB" id="W7QEG7"/>
<reference evidence="4 5" key="1">
    <citation type="journal article" date="2014" name="Genome Announc.">
        <title>Draft Genome Sequence of the Agar-Degrading Bacterium Catenovulum sp. Strain DS-2, Isolated from Intestines of Haliotis diversicolor.</title>
        <authorList>
            <person name="Shan D."/>
            <person name="Li X."/>
            <person name="Gu Z."/>
            <person name="Wei G."/>
            <person name="Gao Z."/>
            <person name="Shao Z."/>
        </authorList>
    </citation>
    <scope>NUCLEOTIDE SEQUENCE [LARGE SCALE GENOMIC DNA]</scope>
    <source>
        <strain evidence="4 5">DS-2</strain>
    </source>
</reference>
<evidence type="ECO:0000256" key="1">
    <source>
        <dbReference type="ARBA" id="ARBA00023125"/>
    </source>
</evidence>
<dbReference type="InterPro" id="IPR009057">
    <property type="entry name" value="Homeodomain-like_sf"/>
</dbReference>
<organism evidence="4 5">
    <name type="scientific">Catenovulum agarivorans DS-2</name>
    <dbReference type="NCBI Taxonomy" id="1328313"/>
    <lineage>
        <taxon>Bacteria</taxon>
        <taxon>Pseudomonadati</taxon>
        <taxon>Pseudomonadota</taxon>
        <taxon>Gammaproteobacteria</taxon>
        <taxon>Alteromonadales</taxon>
        <taxon>Alteromonadaceae</taxon>
        <taxon>Catenovulum</taxon>
    </lineage>
</organism>